<evidence type="ECO:0000313" key="2">
    <source>
        <dbReference type="EMBL" id="MFC3088492.1"/>
    </source>
</evidence>
<dbReference type="RefSeq" id="WP_197644742.1">
    <property type="nucleotide sequence ID" value="NZ_JAEACP010000012.1"/>
</dbReference>
<keyword evidence="1" id="KW-0472">Membrane</keyword>
<gene>
    <name evidence="2" type="ORF">ACFOD6_20840</name>
</gene>
<reference evidence="3" key="1">
    <citation type="journal article" date="2019" name="Int. J. Syst. Evol. Microbiol.">
        <title>The Global Catalogue of Microorganisms (GCM) 10K type strain sequencing project: providing services to taxonomists for standard genome sequencing and annotation.</title>
        <authorList>
            <consortium name="The Broad Institute Genomics Platform"/>
            <consortium name="The Broad Institute Genome Sequencing Center for Infectious Disease"/>
            <person name="Wu L."/>
            <person name="Ma J."/>
        </authorList>
    </citation>
    <scope>NUCLEOTIDE SEQUENCE [LARGE SCALE GENOMIC DNA]</scope>
    <source>
        <strain evidence="3">KCTC 62102</strain>
    </source>
</reference>
<dbReference type="Proteomes" id="UP001595445">
    <property type="component" value="Unassembled WGS sequence"/>
</dbReference>
<organism evidence="2 3">
    <name type="scientific">Tabrizicola soli</name>
    <dbReference type="NCBI Taxonomy" id="2185115"/>
    <lineage>
        <taxon>Bacteria</taxon>
        <taxon>Pseudomonadati</taxon>
        <taxon>Pseudomonadota</taxon>
        <taxon>Alphaproteobacteria</taxon>
        <taxon>Rhodobacterales</taxon>
        <taxon>Paracoccaceae</taxon>
        <taxon>Tabrizicola</taxon>
    </lineage>
</organism>
<feature type="transmembrane region" description="Helical" evidence="1">
    <location>
        <begin position="31"/>
        <end position="55"/>
    </location>
</feature>
<feature type="transmembrane region" description="Helical" evidence="1">
    <location>
        <begin position="7"/>
        <end position="25"/>
    </location>
</feature>
<keyword evidence="3" id="KW-1185">Reference proteome</keyword>
<keyword evidence="1" id="KW-1133">Transmembrane helix</keyword>
<comment type="caution">
    <text evidence="2">The sequence shown here is derived from an EMBL/GenBank/DDBJ whole genome shotgun (WGS) entry which is preliminary data.</text>
</comment>
<evidence type="ECO:0000256" key="1">
    <source>
        <dbReference type="SAM" id="Phobius"/>
    </source>
</evidence>
<evidence type="ECO:0000313" key="3">
    <source>
        <dbReference type="Proteomes" id="UP001595445"/>
    </source>
</evidence>
<protein>
    <submittedName>
        <fullName evidence="2">Uncharacterized protein</fullName>
    </submittedName>
</protein>
<accession>A0ABV7DZC5</accession>
<dbReference type="EMBL" id="JBHRSM010000053">
    <property type="protein sequence ID" value="MFC3088492.1"/>
    <property type="molecule type" value="Genomic_DNA"/>
</dbReference>
<keyword evidence="1" id="KW-0812">Transmembrane</keyword>
<name>A0ABV7DZC5_9RHOB</name>
<proteinExistence type="predicted"/>
<sequence>MFWLGRLNAILAIVAFVGLVIVWSIQGPAGAAGWLIIMLLVRVAIRILDVVWTAATGNPLFYHTKLLDRRDE</sequence>